<dbReference type="NCBIfam" id="TIGR01136">
    <property type="entry name" value="cysKM"/>
    <property type="match status" value="1"/>
</dbReference>
<protein>
    <recommendedName>
        <fullName evidence="4 10">Cysteine synthase</fullName>
        <ecNumber evidence="4 10">2.5.1.47</ecNumber>
    </recommendedName>
</protein>
<evidence type="ECO:0000256" key="4">
    <source>
        <dbReference type="ARBA" id="ARBA00012681"/>
    </source>
</evidence>
<evidence type="ECO:0000256" key="5">
    <source>
        <dbReference type="ARBA" id="ARBA00022605"/>
    </source>
</evidence>
<accession>A0ABV9KSN3</accession>
<dbReference type="Proteomes" id="UP001596023">
    <property type="component" value="Unassembled WGS sequence"/>
</dbReference>
<dbReference type="InterPro" id="IPR036052">
    <property type="entry name" value="TrpB-like_PALP_sf"/>
</dbReference>
<sequence length="315" mass="33301">MGKIAKKLTDLIGNTPLLELSNYNKKHGLGAPVIGKLEYFNPASSVKDRIANAMVEDAEASGILKPDSELIEPTSGNTGIGLAFVAAAKGYKLTLTMPETMSIERRNLLKALGANIVLTPGPEGMKGAIAKAEELQKENPKAVILQQFANPANPAVHKRTTAEEIWRDTDGKVDIFVSGVGTGGTISGVGEALKKYNPNVKIVAVEPTDSPVLSGGKPGPHKIQGIGAGFIPKTYDASVVDEIIQVSNDDAIRTSRELAREEGLLVGISSGAAAYAASLLAKKPENKGKNIVVILPDTGERYLSTVLYAFEEYPL</sequence>
<dbReference type="Pfam" id="PF00291">
    <property type="entry name" value="PALP"/>
    <property type="match status" value="1"/>
</dbReference>
<keyword evidence="13" id="KW-1185">Reference proteome</keyword>
<dbReference type="NCBIfam" id="TIGR01139">
    <property type="entry name" value="cysK"/>
    <property type="match status" value="1"/>
</dbReference>
<dbReference type="InterPro" id="IPR001216">
    <property type="entry name" value="P-phosphate_BS"/>
</dbReference>
<dbReference type="InterPro" id="IPR001926">
    <property type="entry name" value="TrpB-like_PALP"/>
</dbReference>
<dbReference type="EC" id="2.5.1.47" evidence="4 10"/>
<dbReference type="RefSeq" id="WP_379994182.1">
    <property type="nucleotide sequence ID" value="NZ_JBHSGN010000040.1"/>
</dbReference>
<evidence type="ECO:0000256" key="1">
    <source>
        <dbReference type="ARBA" id="ARBA00001933"/>
    </source>
</evidence>
<dbReference type="InterPro" id="IPR050214">
    <property type="entry name" value="Cys_Synth/Cystath_Beta-Synth"/>
</dbReference>
<dbReference type="PROSITE" id="PS00901">
    <property type="entry name" value="CYS_SYNTHASE"/>
    <property type="match status" value="1"/>
</dbReference>
<reference evidence="13" key="1">
    <citation type="journal article" date="2019" name="Int. J. Syst. Evol. Microbiol.">
        <title>The Global Catalogue of Microorganisms (GCM) 10K type strain sequencing project: providing services to taxonomists for standard genome sequencing and annotation.</title>
        <authorList>
            <consortium name="The Broad Institute Genomics Platform"/>
            <consortium name="The Broad Institute Genome Sequencing Center for Infectious Disease"/>
            <person name="Wu L."/>
            <person name="Ma J."/>
        </authorList>
    </citation>
    <scope>NUCLEOTIDE SEQUENCE [LARGE SCALE GENOMIC DNA]</scope>
    <source>
        <strain evidence="13">CCUG 66188</strain>
    </source>
</reference>
<evidence type="ECO:0000313" key="13">
    <source>
        <dbReference type="Proteomes" id="UP001596023"/>
    </source>
</evidence>
<comment type="catalytic activity">
    <reaction evidence="9 10">
        <text>O-acetyl-L-serine + hydrogen sulfide = L-cysteine + acetate</text>
        <dbReference type="Rhea" id="RHEA:14829"/>
        <dbReference type="ChEBI" id="CHEBI:29919"/>
        <dbReference type="ChEBI" id="CHEBI:30089"/>
        <dbReference type="ChEBI" id="CHEBI:35235"/>
        <dbReference type="ChEBI" id="CHEBI:58340"/>
        <dbReference type="EC" id="2.5.1.47"/>
    </reaction>
</comment>
<dbReference type="InterPro" id="IPR005859">
    <property type="entry name" value="CysK"/>
</dbReference>
<name>A0ABV9KSN3_9BACT</name>
<evidence type="ECO:0000256" key="2">
    <source>
        <dbReference type="ARBA" id="ARBA00004962"/>
    </source>
</evidence>
<keyword evidence="7 10" id="KW-0663">Pyridoxal phosphate</keyword>
<gene>
    <name evidence="12" type="primary">cysK</name>
    <name evidence="12" type="ORF">ACFO6W_04555</name>
</gene>
<dbReference type="Gene3D" id="3.40.50.1100">
    <property type="match status" value="2"/>
</dbReference>
<evidence type="ECO:0000256" key="7">
    <source>
        <dbReference type="ARBA" id="ARBA00022898"/>
    </source>
</evidence>
<comment type="cofactor">
    <cofactor evidence="1 10">
        <name>pyridoxal 5'-phosphate</name>
        <dbReference type="ChEBI" id="CHEBI:597326"/>
    </cofactor>
</comment>
<keyword evidence="5 10" id="KW-0028">Amino-acid biosynthesis</keyword>
<evidence type="ECO:0000256" key="3">
    <source>
        <dbReference type="ARBA" id="ARBA00007103"/>
    </source>
</evidence>
<proteinExistence type="inferred from homology"/>
<evidence type="ECO:0000313" key="12">
    <source>
        <dbReference type="EMBL" id="MFC4672956.1"/>
    </source>
</evidence>
<dbReference type="InterPro" id="IPR005856">
    <property type="entry name" value="Cys_synth"/>
</dbReference>
<evidence type="ECO:0000256" key="10">
    <source>
        <dbReference type="RuleBase" id="RU003985"/>
    </source>
</evidence>
<keyword evidence="6 10" id="KW-0808">Transferase</keyword>
<feature type="domain" description="Tryptophan synthase beta chain-like PALP" evidence="11">
    <location>
        <begin position="9"/>
        <end position="297"/>
    </location>
</feature>
<comment type="pathway">
    <text evidence="2">Amino-acid biosynthesis; L-cysteine biosynthesis; L-cysteine from L-serine: step 2/2.</text>
</comment>
<dbReference type="GO" id="GO:0004124">
    <property type="term" value="F:cysteine synthase activity"/>
    <property type="evidence" value="ECO:0007669"/>
    <property type="project" value="UniProtKB-EC"/>
</dbReference>
<dbReference type="PANTHER" id="PTHR10314">
    <property type="entry name" value="CYSTATHIONINE BETA-SYNTHASE"/>
    <property type="match status" value="1"/>
</dbReference>
<evidence type="ECO:0000256" key="8">
    <source>
        <dbReference type="ARBA" id="ARBA00023192"/>
    </source>
</evidence>
<dbReference type="SUPFAM" id="SSF53686">
    <property type="entry name" value="Tryptophan synthase beta subunit-like PLP-dependent enzymes"/>
    <property type="match status" value="1"/>
</dbReference>
<evidence type="ECO:0000256" key="9">
    <source>
        <dbReference type="ARBA" id="ARBA00047931"/>
    </source>
</evidence>
<evidence type="ECO:0000259" key="11">
    <source>
        <dbReference type="Pfam" id="PF00291"/>
    </source>
</evidence>
<organism evidence="12 13">
    <name type="scientific">Dysgonomonas termitidis</name>
    <dbReference type="NCBI Taxonomy" id="1516126"/>
    <lineage>
        <taxon>Bacteria</taxon>
        <taxon>Pseudomonadati</taxon>
        <taxon>Bacteroidota</taxon>
        <taxon>Bacteroidia</taxon>
        <taxon>Bacteroidales</taxon>
        <taxon>Dysgonomonadaceae</taxon>
        <taxon>Dysgonomonas</taxon>
    </lineage>
</organism>
<comment type="similarity">
    <text evidence="3 10">Belongs to the cysteine synthase/cystathionine beta-synthase family.</text>
</comment>
<evidence type="ECO:0000256" key="6">
    <source>
        <dbReference type="ARBA" id="ARBA00022679"/>
    </source>
</evidence>
<keyword evidence="8 10" id="KW-0198">Cysteine biosynthesis</keyword>
<dbReference type="EMBL" id="JBHSGN010000040">
    <property type="protein sequence ID" value="MFC4672956.1"/>
    <property type="molecule type" value="Genomic_DNA"/>
</dbReference>
<comment type="caution">
    <text evidence="12">The sequence shown here is derived from an EMBL/GenBank/DDBJ whole genome shotgun (WGS) entry which is preliminary data.</text>
</comment>
<dbReference type="CDD" id="cd01561">
    <property type="entry name" value="CBS_like"/>
    <property type="match status" value="1"/>
</dbReference>